<gene>
    <name evidence="2" type="ORF">BN1204_025455</name>
</gene>
<dbReference type="AlphaFoldDB" id="A0A0F7UA22"/>
<feature type="region of interest" description="Disordered" evidence="1">
    <location>
        <begin position="38"/>
        <end position="62"/>
    </location>
</feature>
<evidence type="ECO:0000313" key="2">
    <source>
        <dbReference type="EMBL" id="CEL66739.1"/>
    </source>
</evidence>
<accession>A0A0F7UA22</accession>
<evidence type="ECO:0000256" key="1">
    <source>
        <dbReference type="SAM" id="MobiDB-lite"/>
    </source>
</evidence>
<sequence length="101" mass="11015">MRLPPSSRVLEEQATFAYPFHAPPSTLPGPPRVALKVKTRPLGGRLSPPPPRGPTPPDASSKLLQSIAEVRMRLRRKDEPRPSQFLVLGRVILPPVVPACA</sequence>
<feature type="compositionally biased region" description="Pro residues" evidence="1">
    <location>
        <begin position="47"/>
        <end position="57"/>
    </location>
</feature>
<organism evidence="2">
    <name type="scientific">Neospora caninum (strain Liverpool)</name>
    <dbReference type="NCBI Taxonomy" id="572307"/>
    <lineage>
        <taxon>Eukaryota</taxon>
        <taxon>Sar</taxon>
        <taxon>Alveolata</taxon>
        <taxon>Apicomplexa</taxon>
        <taxon>Conoidasida</taxon>
        <taxon>Coccidia</taxon>
        <taxon>Eucoccidiorida</taxon>
        <taxon>Eimeriorina</taxon>
        <taxon>Sarcocystidae</taxon>
        <taxon>Neospora</taxon>
    </lineage>
</organism>
<name>A0A0F7UA22_NEOCL</name>
<reference evidence="2" key="1">
    <citation type="journal article" date="2015" name="PLoS ONE">
        <title>Comprehensive Evaluation of Toxoplasma gondii VEG and Neospora caninum LIV Genomes with Tachyzoite Stage Transcriptome and Proteome Defines Novel Transcript Features.</title>
        <authorList>
            <person name="Ramaprasad A."/>
            <person name="Mourier T."/>
            <person name="Naeem R."/>
            <person name="Malas T.B."/>
            <person name="Moussa E."/>
            <person name="Panigrahi A."/>
            <person name="Vermont S.J."/>
            <person name="Otto T.D."/>
            <person name="Wastling J."/>
            <person name="Pain A."/>
        </authorList>
    </citation>
    <scope>NUCLEOTIDE SEQUENCE</scope>
    <source>
        <strain evidence="2">Liverpool</strain>
    </source>
</reference>
<dbReference type="EMBL" id="LN714482">
    <property type="protein sequence ID" value="CEL66739.1"/>
    <property type="molecule type" value="Genomic_DNA"/>
</dbReference>
<protein>
    <submittedName>
        <fullName evidence="2">Uncharacterized protein</fullName>
    </submittedName>
</protein>
<proteinExistence type="predicted"/>